<dbReference type="GO" id="GO:0003735">
    <property type="term" value="F:structural constituent of ribosome"/>
    <property type="evidence" value="ECO:0007669"/>
    <property type="project" value="InterPro"/>
</dbReference>
<dbReference type="InterPro" id="IPR012340">
    <property type="entry name" value="NA-bd_OB-fold"/>
</dbReference>
<accession>A0A9W4UI58</accession>
<name>A0A9W4UI58_9PLEO</name>
<evidence type="ECO:0000313" key="6">
    <source>
        <dbReference type="Proteomes" id="UP001152607"/>
    </source>
</evidence>
<dbReference type="AlphaFoldDB" id="A0A9W4UI58"/>
<keyword evidence="3" id="KW-0687">Ribonucleoprotein</keyword>
<feature type="compositionally biased region" description="Basic and acidic residues" evidence="4">
    <location>
        <begin position="204"/>
        <end position="223"/>
    </location>
</feature>
<evidence type="ECO:0008006" key="7">
    <source>
        <dbReference type="Google" id="ProtNLM"/>
    </source>
</evidence>
<keyword evidence="6" id="KW-1185">Reference proteome</keyword>
<keyword evidence="2" id="KW-0689">Ribosomal protein</keyword>
<reference evidence="5" key="1">
    <citation type="submission" date="2023-01" db="EMBL/GenBank/DDBJ databases">
        <authorList>
            <person name="Van Ghelder C."/>
            <person name="Rancurel C."/>
        </authorList>
    </citation>
    <scope>NUCLEOTIDE SEQUENCE</scope>
    <source>
        <strain evidence="5">CNCM I-4278</strain>
    </source>
</reference>
<evidence type="ECO:0000313" key="5">
    <source>
        <dbReference type="EMBL" id="CAI6335147.1"/>
    </source>
</evidence>
<proteinExistence type="inferred from homology"/>
<dbReference type="EMBL" id="CAOQHR010000005">
    <property type="protein sequence ID" value="CAI6335147.1"/>
    <property type="molecule type" value="Genomic_DNA"/>
</dbReference>
<dbReference type="Gene3D" id="2.40.50.140">
    <property type="entry name" value="Nucleic acid-binding proteins"/>
    <property type="match status" value="1"/>
</dbReference>
<protein>
    <recommendedName>
        <fullName evidence="7">Nucleic acid-binding protein</fullName>
    </recommendedName>
</protein>
<dbReference type="GO" id="GO:0005840">
    <property type="term" value="C:ribosome"/>
    <property type="evidence" value="ECO:0007669"/>
    <property type="project" value="UniProtKB-KW"/>
</dbReference>
<dbReference type="Pfam" id="PF00366">
    <property type="entry name" value="Ribosomal_S17"/>
    <property type="match status" value="1"/>
</dbReference>
<evidence type="ECO:0000256" key="4">
    <source>
        <dbReference type="SAM" id="MobiDB-lite"/>
    </source>
</evidence>
<feature type="region of interest" description="Disordered" evidence="4">
    <location>
        <begin position="166"/>
        <end position="223"/>
    </location>
</feature>
<evidence type="ECO:0000256" key="1">
    <source>
        <dbReference type="ARBA" id="ARBA00010254"/>
    </source>
</evidence>
<organism evidence="5 6">
    <name type="scientific">Periconia digitata</name>
    <dbReference type="NCBI Taxonomy" id="1303443"/>
    <lineage>
        <taxon>Eukaryota</taxon>
        <taxon>Fungi</taxon>
        <taxon>Dikarya</taxon>
        <taxon>Ascomycota</taxon>
        <taxon>Pezizomycotina</taxon>
        <taxon>Dothideomycetes</taxon>
        <taxon>Pleosporomycetidae</taxon>
        <taxon>Pleosporales</taxon>
        <taxon>Massarineae</taxon>
        <taxon>Periconiaceae</taxon>
        <taxon>Periconia</taxon>
    </lineage>
</organism>
<sequence length="223" mass="24880">MAVISKAKEPIVRKLISSSKVGVVVSAGKMDRAVKVRLASQEWNKKFKKHFPSPITHLVSDPQNSLVEGDIVRIASGWRTSKNIRHVVTAIVAPFGAPVEDRPPVLSEEQRMQLRIQERISKDVRAASRGRQVSLQRLARARRQGLEIPDLETAMASVRIAEELEENTKEGVKGKAAKAAAREAHKGQMAQLETNRKRMAAKTTAERDAEIELQRVRQQKVES</sequence>
<comment type="similarity">
    <text evidence="1">Belongs to the universal ribosomal protein uS17 family.</text>
</comment>
<dbReference type="OrthoDB" id="274752at2759"/>
<evidence type="ECO:0000256" key="2">
    <source>
        <dbReference type="ARBA" id="ARBA00022980"/>
    </source>
</evidence>
<dbReference type="InterPro" id="IPR000266">
    <property type="entry name" value="Ribosomal_uS17"/>
</dbReference>
<gene>
    <name evidence="5" type="ORF">PDIGIT_LOCUS8224</name>
</gene>
<evidence type="ECO:0000256" key="3">
    <source>
        <dbReference type="ARBA" id="ARBA00023274"/>
    </source>
</evidence>
<dbReference type="Proteomes" id="UP001152607">
    <property type="component" value="Unassembled WGS sequence"/>
</dbReference>
<dbReference type="SUPFAM" id="SSF50249">
    <property type="entry name" value="Nucleic acid-binding proteins"/>
    <property type="match status" value="1"/>
</dbReference>
<dbReference type="GO" id="GO:1990904">
    <property type="term" value="C:ribonucleoprotein complex"/>
    <property type="evidence" value="ECO:0007669"/>
    <property type="project" value="UniProtKB-KW"/>
</dbReference>
<comment type="caution">
    <text evidence="5">The sequence shown here is derived from an EMBL/GenBank/DDBJ whole genome shotgun (WGS) entry which is preliminary data.</text>
</comment>
<dbReference type="GO" id="GO:0006412">
    <property type="term" value="P:translation"/>
    <property type="evidence" value="ECO:0007669"/>
    <property type="project" value="InterPro"/>
</dbReference>